<keyword evidence="13" id="KW-1185">Reference proteome</keyword>
<dbReference type="NCBIfam" id="TIGR02406">
    <property type="entry name" value="ectoine_EctA"/>
    <property type="match status" value="1"/>
</dbReference>
<dbReference type="GO" id="GO:0033816">
    <property type="term" value="F:diaminobutyrate acetyltransferase activity"/>
    <property type="evidence" value="ECO:0007669"/>
    <property type="project" value="UniProtKB-EC"/>
</dbReference>
<evidence type="ECO:0000256" key="6">
    <source>
        <dbReference type="ARBA" id="ARBA00022679"/>
    </source>
</evidence>
<dbReference type="GO" id="GO:0019491">
    <property type="term" value="P:ectoine biosynthetic process"/>
    <property type="evidence" value="ECO:0007669"/>
    <property type="project" value="UniProtKB-UniPathway"/>
</dbReference>
<dbReference type="AlphaFoldDB" id="A0A7M1SWL1"/>
<evidence type="ECO:0000259" key="11">
    <source>
        <dbReference type="PROSITE" id="PS51186"/>
    </source>
</evidence>
<dbReference type="Gene3D" id="3.40.630.30">
    <property type="match status" value="1"/>
</dbReference>
<dbReference type="InterPro" id="IPR000182">
    <property type="entry name" value="GNAT_dom"/>
</dbReference>
<evidence type="ECO:0000256" key="9">
    <source>
        <dbReference type="RuleBase" id="RU365045"/>
    </source>
</evidence>
<evidence type="ECO:0000256" key="2">
    <source>
        <dbReference type="ARBA" id="ARBA00004978"/>
    </source>
</evidence>
<accession>A0A7M1SWL1</accession>
<keyword evidence="7 9" id="KW-0012">Acyltransferase</keyword>
<evidence type="ECO:0000313" key="12">
    <source>
        <dbReference type="EMBL" id="QOR71970.1"/>
    </source>
</evidence>
<evidence type="ECO:0000256" key="5">
    <source>
        <dbReference type="ARBA" id="ARBA00017935"/>
    </source>
</evidence>
<evidence type="ECO:0000256" key="1">
    <source>
        <dbReference type="ARBA" id="ARBA00003741"/>
    </source>
</evidence>
<comment type="catalytic activity">
    <reaction evidence="8 9">
        <text>L-2,4-diaminobutanoate + acetyl-CoA = (2S)-4-acetamido-2-aminobutanoate + CoA + H(+)</text>
        <dbReference type="Rhea" id="RHEA:16901"/>
        <dbReference type="ChEBI" id="CHEBI:15378"/>
        <dbReference type="ChEBI" id="CHEBI:57287"/>
        <dbReference type="ChEBI" id="CHEBI:57288"/>
        <dbReference type="ChEBI" id="CHEBI:58761"/>
        <dbReference type="ChEBI" id="CHEBI:58929"/>
        <dbReference type="EC" id="2.3.1.178"/>
    </reaction>
</comment>
<proteinExistence type="inferred from homology"/>
<name>A0A7M1SWL1_9MICO</name>
<comment type="function">
    <text evidence="1 9">Catalyzes the acetylation of L-2,4-diaminobutyrate (DABA) to gamma-N-acetyl-alpha,gamma-diaminobutyric acid (ADABA) with acetyl coenzyme A.</text>
</comment>
<comment type="similarity">
    <text evidence="3 9">Belongs to the acetyltransferase family. EctA subfamily.</text>
</comment>
<protein>
    <recommendedName>
        <fullName evidence="5 9">L-2,4-diaminobutyric acid acetyltransferase</fullName>
        <shortName evidence="9">DABA acetyltransferase</shortName>
        <ecNumber evidence="4 9">2.3.1.178</ecNumber>
    </recommendedName>
</protein>
<evidence type="ECO:0000256" key="7">
    <source>
        <dbReference type="ARBA" id="ARBA00023315"/>
    </source>
</evidence>
<reference evidence="12 13" key="1">
    <citation type="submission" date="2020-10" db="EMBL/GenBank/DDBJ databases">
        <title>Haloactinobacterium sp. RN3S43, a bacterium isolated from saline soil.</title>
        <authorList>
            <person name="Sun J.-Q."/>
        </authorList>
    </citation>
    <scope>NUCLEOTIDE SEQUENCE [LARGE SCALE GENOMIC DNA]</scope>
    <source>
        <strain evidence="12 13">RN3S43</strain>
    </source>
</reference>
<evidence type="ECO:0000256" key="3">
    <source>
        <dbReference type="ARBA" id="ARBA00010712"/>
    </source>
</evidence>
<dbReference type="KEGG" id="halt:IM660_06905"/>
<comment type="pathway">
    <text evidence="2 9">Amine and polyamine biosynthesis; ectoine biosynthesis; L-ectoine from L-aspartate 4-semialdehyde: step 2/3.</text>
</comment>
<gene>
    <name evidence="9 12" type="primary">ectA</name>
    <name evidence="12" type="ORF">IM660_06905</name>
</gene>
<dbReference type="EMBL" id="CP063169">
    <property type="protein sequence ID" value="QOR71970.1"/>
    <property type="molecule type" value="Genomic_DNA"/>
</dbReference>
<dbReference type="UniPathway" id="UPA00067">
    <property type="reaction ID" value="UER00122"/>
</dbReference>
<dbReference type="RefSeq" id="WP_193498618.1">
    <property type="nucleotide sequence ID" value="NZ_CP063169.1"/>
</dbReference>
<feature type="domain" description="N-acetyltransferase" evidence="11">
    <location>
        <begin position="17"/>
        <end position="161"/>
    </location>
</feature>
<dbReference type="Proteomes" id="UP000593758">
    <property type="component" value="Chromosome"/>
</dbReference>
<dbReference type="EC" id="2.3.1.178" evidence="4 9"/>
<evidence type="ECO:0000256" key="10">
    <source>
        <dbReference type="SAM" id="MobiDB-lite"/>
    </source>
</evidence>
<dbReference type="PROSITE" id="PS51186">
    <property type="entry name" value="GNAT"/>
    <property type="match status" value="1"/>
</dbReference>
<dbReference type="InterPro" id="IPR016181">
    <property type="entry name" value="Acyl_CoA_acyltransferase"/>
</dbReference>
<feature type="region of interest" description="Disordered" evidence="10">
    <location>
        <begin position="148"/>
        <end position="172"/>
    </location>
</feature>
<evidence type="ECO:0000256" key="8">
    <source>
        <dbReference type="ARBA" id="ARBA00048924"/>
    </source>
</evidence>
<dbReference type="InterPro" id="IPR012772">
    <property type="entry name" value="Ectoine_EctA"/>
</dbReference>
<evidence type="ECO:0000313" key="13">
    <source>
        <dbReference type="Proteomes" id="UP000593758"/>
    </source>
</evidence>
<organism evidence="12 13">
    <name type="scientific">Ruania alkalisoli</name>
    <dbReference type="NCBI Taxonomy" id="2779775"/>
    <lineage>
        <taxon>Bacteria</taxon>
        <taxon>Bacillati</taxon>
        <taxon>Actinomycetota</taxon>
        <taxon>Actinomycetes</taxon>
        <taxon>Micrococcales</taxon>
        <taxon>Ruaniaceae</taxon>
        <taxon>Ruania</taxon>
    </lineage>
</organism>
<keyword evidence="6 9" id="KW-0808">Transferase</keyword>
<sequence>MATTSADPSPSTSNDDLEIRRTVVADGAAMWNLARECGLDLNSSYAYLIFAADFAATCRIALLGGEPVGYVLGYQPPERPDHLFVWQVAVSSRARGRGLARRMLEDLLHAHSEGTTLEATVEESNDASRALFAAVARAHGGTLSWTEGVSAEDFPDDHPSEPRLEITGMDLH</sequence>
<dbReference type="SUPFAM" id="SSF55729">
    <property type="entry name" value="Acyl-CoA N-acyltransferases (Nat)"/>
    <property type="match status" value="1"/>
</dbReference>
<evidence type="ECO:0000256" key="4">
    <source>
        <dbReference type="ARBA" id="ARBA00012355"/>
    </source>
</evidence>
<dbReference type="Pfam" id="PF00583">
    <property type="entry name" value="Acetyltransf_1"/>
    <property type="match status" value="1"/>
</dbReference>